<dbReference type="InterPro" id="IPR001129">
    <property type="entry name" value="Membr-assoc_MAPEG"/>
</dbReference>
<name>A0AA37SVT5_9ALTE</name>
<comment type="subcellular location">
    <subcellularLocation>
        <location evidence="1">Membrane</location>
    </subcellularLocation>
</comment>
<reference evidence="6" key="1">
    <citation type="journal article" date="2014" name="Int. J. Syst. Evol. Microbiol.">
        <title>Complete genome sequence of Corynebacterium casei LMG S-19264T (=DSM 44701T), isolated from a smear-ripened cheese.</title>
        <authorList>
            <consortium name="US DOE Joint Genome Institute (JGI-PGF)"/>
            <person name="Walter F."/>
            <person name="Albersmeier A."/>
            <person name="Kalinowski J."/>
            <person name="Ruckert C."/>
        </authorList>
    </citation>
    <scope>NUCLEOTIDE SEQUENCE</scope>
    <source>
        <strain evidence="6">NBRC 110023</strain>
    </source>
</reference>
<dbReference type="Proteomes" id="UP001156601">
    <property type="component" value="Unassembled WGS sequence"/>
</dbReference>
<dbReference type="Gene3D" id="1.20.120.550">
    <property type="entry name" value="Membrane associated eicosanoid/glutathione metabolism-like domain"/>
    <property type="match status" value="1"/>
</dbReference>
<evidence type="ECO:0000256" key="1">
    <source>
        <dbReference type="ARBA" id="ARBA00004370"/>
    </source>
</evidence>
<proteinExistence type="predicted"/>
<evidence type="ECO:0000256" key="5">
    <source>
        <dbReference type="SAM" id="Phobius"/>
    </source>
</evidence>
<evidence type="ECO:0000256" key="3">
    <source>
        <dbReference type="ARBA" id="ARBA00022989"/>
    </source>
</evidence>
<dbReference type="Pfam" id="PF01124">
    <property type="entry name" value="MAPEG"/>
    <property type="match status" value="1"/>
</dbReference>
<keyword evidence="2 5" id="KW-0812">Transmembrane</keyword>
<dbReference type="EMBL" id="BSOT01000005">
    <property type="protein sequence ID" value="GLR70453.1"/>
    <property type="molecule type" value="Genomic_DNA"/>
</dbReference>
<dbReference type="GO" id="GO:0016020">
    <property type="term" value="C:membrane"/>
    <property type="evidence" value="ECO:0007669"/>
    <property type="project" value="UniProtKB-SubCell"/>
</dbReference>
<evidence type="ECO:0000313" key="6">
    <source>
        <dbReference type="EMBL" id="GLR70453.1"/>
    </source>
</evidence>
<keyword evidence="4 5" id="KW-0472">Membrane</keyword>
<feature type="transmembrane region" description="Helical" evidence="5">
    <location>
        <begin position="35"/>
        <end position="52"/>
    </location>
</feature>
<evidence type="ECO:0000313" key="7">
    <source>
        <dbReference type="Proteomes" id="UP001156601"/>
    </source>
</evidence>
<organism evidence="6 7">
    <name type="scientific">Agaribacter marinus</name>
    <dbReference type="NCBI Taxonomy" id="1431249"/>
    <lineage>
        <taxon>Bacteria</taxon>
        <taxon>Pseudomonadati</taxon>
        <taxon>Pseudomonadota</taxon>
        <taxon>Gammaproteobacteria</taxon>
        <taxon>Alteromonadales</taxon>
        <taxon>Alteromonadaceae</taxon>
        <taxon>Agaribacter</taxon>
    </lineage>
</organism>
<accession>A0AA37SVT5</accession>
<feature type="transmembrane region" description="Helical" evidence="5">
    <location>
        <begin position="58"/>
        <end position="76"/>
    </location>
</feature>
<feature type="transmembrane region" description="Helical" evidence="5">
    <location>
        <begin position="88"/>
        <end position="107"/>
    </location>
</feature>
<protein>
    <recommendedName>
        <fullName evidence="8">MAPEG family protein</fullName>
    </recommendedName>
</protein>
<comment type="caution">
    <text evidence="6">The sequence shown here is derived from an EMBL/GenBank/DDBJ whole genome shotgun (WGS) entry which is preliminary data.</text>
</comment>
<evidence type="ECO:0008006" key="8">
    <source>
        <dbReference type="Google" id="ProtNLM"/>
    </source>
</evidence>
<dbReference type="InterPro" id="IPR023352">
    <property type="entry name" value="MAPEG-like_dom_sf"/>
</dbReference>
<dbReference type="SUPFAM" id="SSF161084">
    <property type="entry name" value="MAPEG domain-like"/>
    <property type="match status" value="1"/>
</dbReference>
<evidence type="ECO:0000256" key="4">
    <source>
        <dbReference type="ARBA" id="ARBA00023136"/>
    </source>
</evidence>
<gene>
    <name evidence="6" type="ORF">GCM10007852_13610</name>
</gene>
<keyword evidence="7" id="KW-1185">Reference proteome</keyword>
<sequence>MVSIVRTKLNVLYAYPNEPDQILYKLVRAHANSTEYVPVVCVIFYLVNLVGITSVDEFMILILTASRLLIIMGICIPKTMARPNWARTLGSFGTNFCALYLIGKVVVELFNM</sequence>
<reference evidence="6" key="2">
    <citation type="submission" date="2023-01" db="EMBL/GenBank/DDBJ databases">
        <title>Draft genome sequence of Agaribacter marinus strain NBRC 110023.</title>
        <authorList>
            <person name="Sun Q."/>
            <person name="Mori K."/>
        </authorList>
    </citation>
    <scope>NUCLEOTIDE SEQUENCE</scope>
    <source>
        <strain evidence="6">NBRC 110023</strain>
    </source>
</reference>
<keyword evidence="3 5" id="KW-1133">Transmembrane helix</keyword>
<evidence type="ECO:0000256" key="2">
    <source>
        <dbReference type="ARBA" id="ARBA00022692"/>
    </source>
</evidence>
<dbReference type="AlphaFoldDB" id="A0AA37SVT5"/>